<reference evidence="4 5" key="1">
    <citation type="submission" date="2016-10" db="EMBL/GenBank/DDBJ databases">
        <authorList>
            <person name="de Groot N.N."/>
        </authorList>
    </citation>
    <scope>NUCLEOTIDE SEQUENCE [LARGE SCALE GENOMIC DNA]</scope>
    <source>
        <strain evidence="4 5">LMG 24775</strain>
    </source>
</reference>
<dbReference type="AlphaFoldDB" id="A0A1H3F8V5"/>
<dbReference type="RefSeq" id="WP_074920886.1">
    <property type="nucleotide sequence ID" value="NZ_CP141274.1"/>
</dbReference>
<dbReference type="InterPro" id="IPR000983">
    <property type="entry name" value="Bac_GSPG_pilin"/>
</dbReference>
<evidence type="ECO:0000256" key="3">
    <source>
        <dbReference type="ARBA" id="ARBA00022481"/>
    </source>
</evidence>
<comment type="similarity">
    <text evidence="1">Belongs to the N-Me-Phe pilin family.</text>
</comment>
<gene>
    <name evidence="4" type="ORF">SAMN05421547_101554</name>
</gene>
<dbReference type="GO" id="GO:0044096">
    <property type="term" value="C:type IV pilus"/>
    <property type="evidence" value="ECO:0007669"/>
    <property type="project" value="TreeGrafter"/>
</dbReference>
<dbReference type="SUPFAM" id="SSF54523">
    <property type="entry name" value="Pili subunits"/>
    <property type="match status" value="1"/>
</dbReference>
<sequence>MTKIKSRGFSLVELLITCAILSILAAIAFPNYQDYAIRAKMSEALTLMSGAKASVTEYRLSKNVWPSNNQEAGLAQPASIQGTSVKSVQIDGSVIIASIRSISAPGGGKIVLKGINSGDSVLWRCDSSAGTTLQAKFLPPECR</sequence>
<dbReference type="PRINTS" id="PR00813">
    <property type="entry name" value="BCTERIALGSPG"/>
</dbReference>
<evidence type="ECO:0000256" key="2">
    <source>
        <dbReference type="ARBA" id="ARBA00011156"/>
    </source>
</evidence>
<name>A0A1H3F8V5_9BURK</name>
<accession>A0A1H3F8V5</accession>
<evidence type="ECO:0000256" key="1">
    <source>
        <dbReference type="ARBA" id="ARBA00005233"/>
    </source>
</evidence>
<dbReference type="PANTHER" id="PTHR30093:SF34">
    <property type="entry name" value="PREPILIN PEPTIDASE-DEPENDENT PROTEIN D"/>
    <property type="match status" value="1"/>
</dbReference>
<dbReference type="EMBL" id="FNPE01000001">
    <property type="protein sequence ID" value="SDX87411.1"/>
    <property type="molecule type" value="Genomic_DNA"/>
</dbReference>
<dbReference type="Proteomes" id="UP000183417">
    <property type="component" value="Unassembled WGS sequence"/>
</dbReference>
<dbReference type="GO" id="GO:0007155">
    <property type="term" value="P:cell adhesion"/>
    <property type="evidence" value="ECO:0007669"/>
    <property type="project" value="InterPro"/>
</dbReference>
<dbReference type="Pfam" id="PF00114">
    <property type="entry name" value="Pilin"/>
    <property type="match status" value="1"/>
</dbReference>
<proteinExistence type="inferred from homology"/>
<dbReference type="GeneID" id="94695363"/>
<dbReference type="GO" id="GO:0043107">
    <property type="term" value="P:type IV pilus-dependent motility"/>
    <property type="evidence" value="ECO:0007669"/>
    <property type="project" value="TreeGrafter"/>
</dbReference>
<comment type="subunit">
    <text evidence="2">The pili are polar flexible filaments of about 5.4 nanometers diameter and 2.5 micrometers average length; they consist of only a single polypeptide chain arranged in a helical configuration of five subunits per turn in the assembled pilus.</text>
</comment>
<protein>
    <submittedName>
        <fullName evidence="4">Type IV pilus assembly protein PilA/type IV pilus assembly protein PilE</fullName>
    </submittedName>
</protein>
<dbReference type="NCBIfam" id="TIGR02532">
    <property type="entry name" value="IV_pilin_GFxxxE"/>
    <property type="match status" value="1"/>
</dbReference>
<organism evidence="4 5">
    <name type="scientific">Delftia lacustris</name>
    <dbReference type="NCBI Taxonomy" id="558537"/>
    <lineage>
        <taxon>Bacteria</taxon>
        <taxon>Pseudomonadati</taxon>
        <taxon>Pseudomonadota</taxon>
        <taxon>Betaproteobacteria</taxon>
        <taxon>Burkholderiales</taxon>
        <taxon>Comamonadaceae</taxon>
        <taxon>Delftia</taxon>
    </lineage>
</organism>
<keyword evidence="3" id="KW-0488">Methylation</keyword>
<evidence type="ECO:0000313" key="5">
    <source>
        <dbReference type="Proteomes" id="UP000183417"/>
    </source>
</evidence>
<dbReference type="InterPro" id="IPR045584">
    <property type="entry name" value="Pilin-like"/>
</dbReference>
<dbReference type="GO" id="GO:0015628">
    <property type="term" value="P:protein secretion by the type II secretion system"/>
    <property type="evidence" value="ECO:0007669"/>
    <property type="project" value="InterPro"/>
</dbReference>
<dbReference type="Gene3D" id="3.30.700.10">
    <property type="entry name" value="Glycoprotein, Type 4 Pilin"/>
    <property type="match status" value="1"/>
</dbReference>
<dbReference type="PANTHER" id="PTHR30093">
    <property type="entry name" value="GENERAL SECRETION PATHWAY PROTEIN G"/>
    <property type="match status" value="1"/>
</dbReference>
<dbReference type="InterPro" id="IPR001082">
    <property type="entry name" value="Pilin"/>
</dbReference>
<dbReference type="GO" id="GO:0015627">
    <property type="term" value="C:type II protein secretion system complex"/>
    <property type="evidence" value="ECO:0007669"/>
    <property type="project" value="InterPro"/>
</dbReference>
<dbReference type="InterPro" id="IPR012902">
    <property type="entry name" value="N_methyl_site"/>
</dbReference>
<dbReference type="Pfam" id="PF07963">
    <property type="entry name" value="N_methyl"/>
    <property type="match status" value="1"/>
</dbReference>
<evidence type="ECO:0000313" key="4">
    <source>
        <dbReference type="EMBL" id="SDX87411.1"/>
    </source>
</evidence>